<accession>A0A2K9NRU6</accession>
<dbReference type="KEGG" id="bsto:C0V70_08830"/>
<evidence type="ECO:0000313" key="1">
    <source>
        <dbReference type="EMBL" id="AUN98207.1"/>
    </source>
</evidence>
<organism evidence="1 2">
    <name type="scientific">Bacteriovorax stolpii</name>
    <name type="common">Bdellovibrio stolpii</name>
    <dbReference type="NCBI Taxonomy" id="960"/>
    <lineage>
        <taxon>Bacteria</taxon>
        <taxon>Pseudomonadati</taxon>
        <taxon>Bdellovibrionota</taxon>
        <taxon>Bacteriovoracia</taxon>
        <taxon>Bacteriovoracales</taxon>
        <taxon>Bacteriovoracaceae</taxon>
        <taxon>Bacteriovorax</taxon>
    </lineage>
</organism>
<gene>
    <name evidence="1" type="ORF">C0V70_08830</name>
</gene>
<dbReference type="EMBL" id="CP025704">
    <property type="protein sequence ID" value="AUN98207.1"/>
    <property type="molecule type" value="Genomic_DNA"/>
</dbReference>
<dbReference type="RefSeq" id="WP_102243498.1">
    <property type="nucleotide sequence ID" value="NZ_CP025704.1"/>
</dbReference>
<proteinExistence type="predicted"/>
<dbReference type="AlphaFoldDB" id="A0A2K9NRU6"/>
<name>A0A2K9NRU6_BACTC</name>
<protein>
    <submittedName>
        <fullName evidence="1">Uncharacterized protein</fullName>
    </submittedName>
</protein>
<evidence type="ECO:0000313" key="2">
    <source>
        <dbReference type="Proteomes" id="UP000235584"/>
    </source>
</evidence>
<reference evidence="1 2" key="1">
    <citation type="submission" date="2018-01" db="EMBL/GenBank/DDBJ databases">
        <title>Complete genome sequence of Bacteriovorax stolpii DSM12778.</title>
        <authorList>
            <person name="Tang B."/>
            <person name="Chang J."/>
        </authorList>
    </citation>
    <scope>NUCLEOTIDE SEQUENCE [LARGE SCALE GENOMIC DNA]</scope>
    <source>
        <strain evidence="1 2">DSM 12778</strain>
    </source>
</reference>
<dbReference type="Proteomes" id="UP000235584">
    <property type="component" value="Chromosome"/>
</dbReference>
<keyword evidence="2" id="KW-1185">Reference proteome</keyword>
<sequence>MKKRGSIILLLTLLSSEAFGEYRVYQYYVRSKLKNINPTNAQLVTSTMNPTAYAVYHGGKDSIEVSLLRSWVCMGDTSKKSICSMSQGRELEGSAQ</sequence>